<evidence type="ECO:0000313" key="3">
    <source>
        <dbReference type="Proteomes" id="UP000707356"/>
    </source>
</evidence>
<sequence>MLKPTRFDQSARLLNSSLSSSASIWTDSPFGSLRASPGDSRSSALQIKKDSFDRKDRVGRDEDDDFYRFDLSKTRDIKITVQNREGIFGPDLKFRLLRSNGSQIKSREVQQTQDESISRELKKGTYYIKVESDGQSVPYRLRYKSSEP</sequence>
<protein>
    <submittedName>
        <fullName evidence="2">PPC domain-containing protein</fullName>
    </submittedName>
</protein>
<name>A0A951U6H2_9CYAN</name>
<accession>A0A951U6H2</accession>
<comment type="caution">
    <text evidence="2">The sequence shown here is derived from an EMBL/GenBank/DDBJ whole genome shotgun (WGS) entry which is preliminary data.</text>
</comment>
<evidence type="ECO:0000259" key="1">
    <source>
        <dbReference type="Pfam" id="PF04151"/>
    </source>
</evidence>
<evidence type="ECO:0000313" key="2">
    <source>
        <dbReference type="EMBL" id="MBW4466562.1"/>
    </source>
</evidence>
<reference evidence="2" key="2">
    <citation type="journal article" date="2022" name="Microbiol. Resour. Announc.">
        <title>Metagenome Sequencing to Explore Phylogenomics of Terrestrial Cyanobacteria.</title>
        <authorList>
            <person name="Ward R.D."/>
            <person name="Stajich J.E."/>
            <person name="Johansen J.R."/>
            <person name="Huntemann M."/>
            <person name="Clum A."/>
            <person name="Foster B."/>
            <person name="Foster B."/>
            <person name="Roux S."/>
            <person name="Palaniappan K."/>
            <person name="Varghese N."/>
            <person name="Mukherjee S."/>
            <person name="Reddy T.B.K."/>
            <person name="Daum C."/>
            <person name="Copeland A."/>
            <person name="Chen I.A."/>
            <person name="Ivanova N.N."/>
            <person name="Kyrpides N.C."/>
            <person name="Shapiro N."/>
            <person name="Eloe-Fadrosh E.A."/>
            <person name="Pietrasiak N."/>
        </authorList>
    </citation>
    <scope>NUCLEOTIDE SEQUENCE</scope>
    <source>
        <strain evidence="2">GSE-TBD4-15B</strain>
    </source>
</reference>
<dbReference type="Gene3D" id="2.60.120.380">
    <property type="match status" value="1"/>
</dbReference>
<dbReference type="SUPFAM" id="SSF89260">
    <property type="entry name" value="Collagen-binding domain"/>
    <property type="match status" value="1"/>
</dbReference>
<dbReference type="InterPro" id="IPR007280">
    <property type="entry name" value="Peptidase_C_arc/bac"/>
</dbReference>
<proteinExistence type="predicted"/>
<dbReference type="Proteomes" id="UP000707356">
    <property type="component" value="Unassembled WGS sequence"/>
</dbReference>
<dbReference type="Pfam" id="PF04151">
    <property type="entry name" value="PPC"/>
    <property type="match status" value="1"/>
</dbReference>
<gene>
    <name evidence="2" type="ORF">KME07_14150</name>
</gene>
<dbReference type="EMBL" id="JAHHHV010000069">
    <property type="protein sequence ID" value="MBW4466562.1"/>
    <property type="molecule type" value="Genomic_DNA"/>
</dbReference>
<reference evidence="2" key="1">
    <citation type="submission" date="2021-05" db="EMBL/GenBank/DDBJ databases">
        <authorList>
            <person name="Pietrasiak N."/>
            <person name="Ward R."/>
            <person name="Stajich J.E."/>
            <person name="Kurbessoian T."/>
        </authorList>
    </citation>
    <scope>NUCLEOTIDE SEQUENCE</scope>
    <source>
        <strain evidence="2">GSE-TBD4-15B</strain>
    </source>
</reference>
<dbReference type="AlphaFoldDB" id="A0A951U6H2"/>
<organism evidence="2 3">
    <name type="scientific">Pegethrix bostrychoides GSE-TBD4-15B</name>
    <dbReference type="NCBI Taxonomy" id="2839662"/>
    <lineage>
        <taxon>Bacteria</taxon>
        <taxon>Bacillati</taxon>
        <taxon>Cyanobacteriota</taxon>
        <taxon>Cyanophyceae</taxon>
        <taxon>Oculatellales</taxon>
        <taxon>Oculatellaceae</taxon>
        <taxon>Pegethrix</taxon>
    </lineage>
</organism>
<feature type="domain" description="Peptidase C-terminal archaeal/bacterial" evidence="1">
    <location>
        <begin position="65"/>
        <end position="132"/>
    </location>
</feature>